<evidence type="ECO:0000256" key="1">
    <source>
        <dbReference type="ARBA" id="ARBA00008996"/>
    </source>
</evidence>
<evidence type="ECO:0000256" key="2">
    <source>
        <dbReference type="ARBA" id="ARBA00022581"/>
    </source>
</evidence>
<dbReference type="OrthoDB" id="24090at10239"/>
<evidence type="ECO:0000313" key="4">
    <source>
        <dbReference type="EMBL" id="CBA34962.1"/>
    </source>
</evidence>
<name>C9YHF3_9GEMI</name>
<reference evidence="4 5" key="1">
    <citation type="journal article" date="2011" name="Virus Genes">
        <title>Velvet bean severe mosaic virus: a distinct begomovirus species causing severe mosaic in Mucuna pruriens (L.) DC.</title>
        <authorList>
            <person name="Zaim M."/>
            <person name="Kumar Y."/>
            <person name="Hallan V."/>
            <person name="Zaidi A.A."/>
        </authorList>
    </citation>
    <scope>NUCLEOTIDE SEQUENCE [LARGE SCALE GENOMIC DNA]</scope>
</reference>
<organism evidence="4 5">
    <name type="scientific">Velvet bean severe mosaic virus</name>
    <dbReference type="NCBI Taxonomy" id="667119"/>
    <lineage>
        <taxon>Viruses</taxon>
        <taxon>Monodnaviria</taxon>
        <taxon>Shotokuvirae</taxon>
        <taxon>Cressdnaviricota</taxon>
        <taxon>Repensiviricetes</taxon>
        <taxon>Geplafuvirales</taxon>
        <taxon>Geminiviridae</taxon>
        <taxon>Begomovirus</taxon>
        <taxon>Begomovirus mucunae</taxon>
    </lineage>
</organism>
<dbReference type="KEGG" id="vg:8527493"/>
<feature type="compositionally biased region" description="Polar residues" evidence="3">
    <location>
        <begin position="79"/>
        <end position="91"/>
    </location>
</feature>
<dbReference type="GeneID" id="8527493"/>
<gene>
    <name evidence="4" type="primary">AC4</name>
</gene>
<protein>
    <submittedName>
        <fullName evidence="4">AC4 protein</fullName>
    </submittedName>
</protein>
<evidence type="ECO:0000313" key="5">
    <source>
        <dbReference type="Proteomes" id="UP000203844"/>
    </source>
</evidence>
<dbReference type="InterPro" id="IPR002488">
    <property type="entry name" value="Gemini_C4"/>
</dbReference>
<accession>C9YHF3</accession>
<dbReference type="RefSeq" id="YP_003254641.1">
    <property type="nucleotide sequence ID" value="NC_013414.1"/>
</dbReference>
<keyword evidence="5" id="KW-1185">Reference proteome</keyword>
<evidence type="ECO:0000256" key="3">
    <source>
        <dbReference type="SAM" id="MobiDB-lite"/>
    </source>
</evidence>
<sequence>MKMGFLTYMFCFNSKESSSVETNGSSTYMPKPGQHISIRTFRELRAVRMLRNTWRKTETSLIMENFKSMDVQVEEVSRMQTTLMPKQSTQETHQRRSLF</sequence>
<keyword evidence="2" id="KW-0945">Host-virus interaction</keyword>
<dbReference type="Pfam" id="PF01492">
    <property type="entry name" value="Gemini_C4"/>
    <property type="match status" value="1"/>
</dbReference>
<dbReference type="Proteomes" id="UP000203844">
    <property type="component" value="Genome"/>
</dbReference>
<proteinExistence type="inferred from homology"/>
<comment type="similarity">
    <text evidence="1">Belongs to the geminiviridae protein AC4/C4 family.</text>
</comment>
<feature type="region of interest" description="Disordered" evidence="3">
    <location>
        <begin position="79"/>
        <end position="99"/>
    </location>
</feature>
<dbReference type="EMBL" id="FN543425">
    <property type="protein sequence ID" value="CBA34962.1"/>
    <property type="molecule type" value="Genomic_DNA"/>
</dbReference>